<dbReference type="Gene3D" id="3.30.428.10">
    <property type="entry name" value="HIT-like"/>
    <property type="match status" value="1"/>
</dbReference>
<dbReference type="Gene3D" id="3.30.200.40">
    <property type="entry name" value="Scavenger mRNA decapping enzyme, N-terminal domain"/>
    <property type="match status" value="1"/>
</dbReference>
<dbReference type="GO" id="GO:0000290">
    <property type="term" value="P:deadenylation-dependent decapping of nuclear-transcribed mRNA"/>
    <property type="evidence" value="ECO:0007669"/>
    <property type="project" value="InterPro"/>
</dbReference>
<reference evidence="3 4" key="1">
    <citation type="journal article" date="2015" name="BMC Genomics">
        <title>Gene expression during zombie ant biting behavior reflects the complexity underlying fungal parasitic behavioral manipulation.</title>
        <authorList>
            <person name="de Bekker C."/>
            <person name="Ohm R.A."/>
            <person name="Loreto R.G."/>
            <person name="Sebastian A."/>
            <person name="Albert I."/>
            <person name="Merrow M."/>
            <person name="Brachmann A."/>
            <person name="Hughes D.P."/>
        </authorList>
    </citation>
    <scope>NUCLEOTIDE SEQUENCE [LARGE SCALE GENOMIC DNA]</scope>
    <source>
        <strain evidence="3 4">SC16a</strain>
    </source>
</reference>
<accession>A0A2A9PK08</accession>
<dbReference type="PANTHER" id="PTHR12978">
    <property type="entry name" value="HISTIDINE TRIAD HIT PROTEIN MEMBER"/>
    <property type="match status" value="1"/>
</dbReference>
<evidence type="ECO:0000256" key="2">
    <source>
        <dbReference type="PIRSR" id="PIRSR028973-1"/>
    </source>
</evidence>
<feature type="active site" description="Nucleophile" evidence="2">
    <location>
        <position position="250"/>
    </location>
</feature>
<comment type="caution">
    <text evidence="3">The sequence shown here is derived from an EMBL/GenBank/DDBJ whole genome shotgun (WGS) entry which is preliminary data.</text>
</comment>
<evidence type="ECO:0000313" key="3">
    <source>
        <dbReference type="EMBL" id="PFH61564.1"/>
    </source>
</evidence>
<name>A0A2A9PK08_OPHUN</name>
<dbReference type="PIRSF" id="PIRSF028973">
    <property type="entry name" value="Scavenger_mRNA_decap_enz"/>
    <property type="match status" value="1"/>
</dbReference>
<comment type="similarity">
    <text evidence="1">Belongs to the HIT family.</text>
</comment>
<dbReference type="STRING" id="268505.A0A2A9PK08"/>
<dbReference type="PANTHER" id="PTHR12978:SF0">
    <property type="entry name" value="M7GPPPX DIPHOSPHATASE"/>
    <property type="match status" value="1"/>
</dbReference>
<dbReference type="OrthoDB" id="10264956at2759"/>
<reference evidence="3 4" key="2">
    <citation type="journal article" date="2017" name="Sci. Rep.">
        <title>Ant-infecting Ophiocordyceps genomes reveal a high diversity of potential behavioral manipulation genes and a possible major role for enterotoxins.</title>
        <authorList>
            <person name="de Bekker C."/>
            <person name="Ohm R.A."/>
            <person name="Evans H.C."/>
            <person name="Brachmann A."/>
            <person name="Hughes D.P."/>
        </authorList>
    </citation>
    <scope>NUCLEOTIDE SEQUENCE [LARGE SCALE GENOMIC DNA]</scope>
    <source>
        <strain evidence="3 4">SC16a</strain>
    </source>
</reference>
<organism evidence="3 4">
    <name type="scientific">Ophiocordyceps unilateralis</name>
    <name type="common">Zombie-ant fungus</name>
    <name type="synonym">Torrubia unilateralis</name>
    <dbReference type="NCBI Taxonomy" id="268505"/>
    <lineage>
        <taxon>Eukaryota</taxon>
        <taxon>Fungi</taxon>
        <taxon>Dikarya</taxon>
        <taxon>Ascomycota</taxon>
        <taxon>Pezizomycotina</taxon>
        <taxon>Sordariomycetes</taxon>
        <taxon>Hypocreomycetidae</taxon>
        <taxon>Hypocreales</taxon>
        <taxon>Ophiocordycipitaceae</taxon>
        <taxon>Ophiocordyceps</taxon>
    </lineage>
</organism>
<keyword evidence="4" id="KW-1185">Reference proteome</keyword>
<dbReference type="GO" id="GO:0005634">
    <property type="term" value="C:nucleus"/>
    <property type="evidence" value="ECO:0007669"/>
    <property type="project" value="TreeGrafter"/>
</dbReference>
<dbReference type="SUPFAM" id="SSF54197">
    <property type="entry name" value="HIT-like"/>
    <property type="match status" value="1"/>
</dbReference>
<dbReference type="EMBL" id="LAZP02000065">
    <property type="protein sequence ID" value="PFH61564.1"/>
    <property type="molecule type" value="Genomic_DNA"/>
</dbReference>
<dbReference type="InterPro" id="IPR011145">
    <property type="entry name" value="Scavenger_mRNA_decap_enz_N"/>
</dbReference>
<dbReference type="GO" id="GO:0016787">
    <property type="term" value="F:hydrolase activity"/>
    <property type="evidence" value="ECO:0007669"/>
    <property type="project" value="InterPro"/>
</dbReference>
<dbReference type="InterPro" id="IPR036265">
    <property type="entry name" value="HIT-like_sf"/>
</dbReference>
<dbReference type="GO" id="GO:0000932">
    <property type="term" value="C:P-body"/>
    <property type="evidence" value="ECO:0007669"/>
    <property type="project" value="TreeGrafter"/>
</dbReference>
<dbReference type="Proteomes" id="UP000037136">
    <property type="component" value="Unassembled WGS sequence"/>
</dbReference>
<evidence type="ECO:0008006" key="5">
    <source>
        <dbReference type="Google" id="ProtNLM"/>
    </source>
</evidence>
<dbReference type="InterPro" id="IPR008594">
    <property type="entry name" value="DcpS/DCS2"/>
</dbReference>
<dbReference type="Pfam" id="PF11969">
    <property type="entry name" value="DcpS_C"/>
    <property type="match status" value="1"/>
</dbReference>
<evidence type="ECO:0000313" key="4">
    <source>
        <dbReference type="Proteomes" id="UP000037136"/>
    </source>
</evidence>
<sequence length="280" mass="31796">MSSTTAAAPRFKLDRVLNQDQAGRRINLIGTIDDAPAILLVERAPFPADDQAYLAALPRNLTAVTGLGANDVYSWGLARLSHDDEEDHGRHPDVKLNLIHPCTQTHVDKYSKQPVRSVTESPTLYRQVVRPFMQRRREGGRLNWVYNILDGRTEVDDVIFRTPLGEAGDQGFVLLPDLNWDRATIEALHLLALVERRDIWSLRDLRKKHIHWLEHMRSSLVAATVSKYPSVDDDQLKLYLHYQPTYYHLHIHIVHVALEAGPSQATGKAATTRPAWTPYP</sequence>
<dbReference type="Pfam" id="PF05652">
    <property type="entry name" value="DcpS"/>
    <property type="match status" value="1"/>
</dbReference>
<dbReference type="SUPFAM" id="SSF102860">
    <property type="entry name" value="mRNA decapping enzyme DcpS N-terminal domain"/>
    <property type="match status" value="1"/>
</dbReference>
<dbReference type="GO" id="GO:0000340">
    <property type="term" value="F:RNA 7-methylguanosine cap binding"/>
    <property type="evidence" value="ECO:0007669"/>
    <property type="project" value="TreeGrafter"/>
</dbReference>
<protein>
    <recommendedName>
        <fullName evidence="5">HIT domain-containing protein</fullName>
    </recommendedName>
</protein>
<gene>
    <name evidence="3" type="ORF">XA68_16987</name>
</gene>
<dbReference type="AlphaFoldDB" id="A0A2A9PK08"/>
<proteinExistence type="inferred from homology"/>
<evidence type="ECO:0000256" key="1">
    <source>
        <dbReference type="ARBA" id="ARBA00010208"/>
    </source>
</evidence>